<dbReference type="InterPro" id="IPR029060">
    <property type="entry name" value="PIN-like_dom_sf"/>
</dbReference>
<accession>A0AAU8JHU1</accession>
<protein>
    <submittedName>
        <fullName evidence="2">PIN domain-containing protein</fullName>
    </submittedName>
</protein>
<evidence type="ECO:0000313" key="2">
    <source>
        <dbReference type="EMBL" id="XCM38806.1"/>
    </source>
</evidence>
<evidence type="ECO:0000259" key="1">
    <source>
        <dbReference type="Pfam" id="PF01850"/>
    </source>
</evidence>
<dbReference type="InterPro" id="IPR002716">
    <property type="entry name" value="PIN_dom"/>
</dbReference>
<dbReference type="RefSeq" id="WP_354635943.1">
    <property type="nucleotide sequence ID" value="NZ_CP159837.1"/>
</dbReference>
<dbReference type="Pfam" id="PF01850">
    <property type="entry name" value="PIN"/>
    <property type="match status" value="1"/>
</dbReference>
<dbReference type="PANTHER" id="PTHR42188:SF1">
    <property type="entry name" value="23S RRNA-SPECIFIC ENDONUCLEASE VAPC20"/>
    <property type="match status" value="1"/>
</dbReference>
<dbReference type="InterPro" id="IPR039018">
    <property type="entry name" value="VapC20-like"/>
</dbReference>
<dbReference type="EMBL" id="CP159837">
    <property type="protein sequence ID" value="XCM38806.1"/>
    <property type="molecule type" value="Genomic_DNA"/>
</dbReference>
<feature type="domain" description="PIN" evidence="1">
    <location>
        <begin position="4"/>
        <end position="127"/>
    </location>
</feature>
<dbReference type="PANTHER" id="PTHR42188">
    <property type="entry name" value="23S RRNA-SPECIFIC ENDONUCLEASE VAPC20"/>
    <property type="match status" value="1"/>
</dbReference>
<sequence length="286" mass="32806">MRRVFADTGYWVALLNPRDELHQTARDLSQKMGAIYIFTSEMVLAEVLNDFSKRGEFFRGAAIELIESLYSHPNVTVVKQSSSQFQDGLLLYKQRPDKEWSITDCVSFKIMEAYGITEAFAYDKQSRQVLLLYCGIESPPIAPYINPVTRNPVSFLGQKPGTQKPGFFFYCHSRGEWPFAPTYSQQKPGFFFGAKTRNSETGFLFCLPQLTVIFTIETRFLFRGKNQELRNRVSFFTATVNCDIHNRNPVSFSGKNQEIRNRVSFLPTTVNCYIHNRNPVSFSGSK</sequence>
<dbReference type="GO" id="GO:0004521">
    <property type="term" value="F:RNA endonuclease activity"/>
    <property type="evidence" value="ECO:0007669"/>
    <property type="project" value="InterPro"/>
</dbReference>
<dbReference type="SUPFAM" id="SSF88723">
    <property type="entry name" value="PIN domain-like"/>
    <property type="match status" value="1"/>
</dbReference>
<reference evidence="2" key="1">
    <citation type="submission" date="2024-07" db="EMBL/GenBank/DDBJ databases">
        <authorList>
            <person name="Kim Y.J."/>
            <person name="Jeong J.Y."/>
        </authorList>
    </citation>
    <scope>NUCLEOTIDE SEQUENCE</scope>
    <source>
        <strain evidence="2">GIHE-MW2</strain>
    </source>
</reference>
<proteinExistence type="predicted"/>
<name>A0AAU8JHU1_9CYAN</name>
<dbReference type="Gene3D" id="3.40.50.1010">
    <property type="entry name" value="5'-nuclease"/>
    <property type="match status" value="1"/>
</dbReference>
<organism evidence="2">
    <name type="scientific">Planktothricoides raciborskii GIHE-MW2</name>
    <dbReference type="NCBI Taxonomy" id="2792601"/>
    <lineage>
        <taxon>Bacteria</taxon>
        <taxon>Bacillati</taxon>
        <taxon>Cyanobacteriota</taxon>
        <taxon>Cyanophyceae</taxon>
        <taxon>Oscillatoriophycideae</taxon>
        <taxon>Oscillatoriales</taxon>
        <taxon>Oscillatoriaceae</taxon>
        <taxon>Planktothricoides</taxon>
    </lineage>
</organism>
<gene>
    <name evidence="2" type="ORF">ABWT76_001680</name>
</gene>
<dbReference type="AlphaFoldDB" id="A0AAU8JHU1"/>
<dbReference type="GO" id="GO:0016075">
    <property type="term" value="P:rRNA catabolic process"/>
    <property type="evidence" value="ECO:0007669"/>
    <property type="project" value="TreeGrafter"/>
</dbReference>